<dbReference type="AlphaFoldDB" id="A0A0M6WHB7"/>
<feature type="domain" description="GH29D-like beta-sandwich" evidence="3">
    <location>
        <begin position="303"/>
        <end position="363"/>
    </location>
</feature>
<dbReference type="InterPro" id="IPR059177">
    <property type="entry name" value="GH29D-like_dom"/>
</dbReference>
<sequence length="385" mass="43225">MKCAKCGAELKEGCLYCSVCGHEAQMVNGYSVLEEDYLKALLTDEASKDTSSEETENQNKKAEGHHKKKKQTPWIVLGCVAAVVVVIAIGAIAYVRYQNNNSYDYQIEMAEKELVDLNYEKALSYYKNALTLSPNDINARAAMAEIYLARKEYDSALVLEMEIINLDKKNKEAYQGLITIYEAKGQYDKITELASTVTDTDLLELFSGYIVAEPVFYPDEGTYDVYTEVTIFSIEECDIYYTLDESDPKKNGILYTDAGIELDDVGKYTIKAVCKNDKGIYSDVVTCKYKTEAKAPDYPEVTPDGGTMDDITFVVITADEGCSIYYTWDGTDPTDTSARYTEPIEVPEGNNILSIIVVNDKTKLTSEIYRTNFIYHAQPEVEIEE</sequence>
<reference evidence="9 10" key="3">
    <citation type="submission" date="2018-08" db="EMBL/GenBank/DDBJ databases">
        <title>A genome reference for cultivated species of the human gut microbiota.</title>
        <authorList>
            <person name="Zou Y."/>
            <person name="Xue W."/>
            <person name="Luo G."/>
        </authorList>
    </citation>
    <scope>NUCLEOTIDE SEQUENCE [LARGE SCALE GENOMIC DNA]</scope>
    <source>
        <strain evidence="6 11">AF24-4</strain>
        <strain evidence="5 10">AF28-15</strain>
        <strain evidence="7 9">AM32-8LB</strain>
    </source>
</reference>
<keyword evidence="2" id="KW-0812">Transmembrane</keyword>
<dbReference type="STRING" id="360807.ERS852392_01476"/>
<keyword evidence="8" id="KW-1185">Reference proteome</keyword>
<evidence type="ECO:0000256" key="2">
    <source>
        <dbReference type="SAM" id="Phobius"/>
    </source>
</evidence>
<dbReference type="Pfam" id="PF13290">
    <property type="entry name" value="CHB_HEX_C_1"/>
    <property type="match status" value="1"/>
</dbReference>
<dbReference type="Proteomes" id="UP000049828">
    <property type="component" value="Unassembled WGS sequence"/>
</dbReference>
<keyword evidence="2" id="KW-0472">Membrane</keyword>
<dbReference type="Gene3D" id="1.25.40.10">
    <property type="entry name" value="Tetratricopeptide repeat domain"/>
    <property type="match status" value="1"/>
</dbReference>
<feature type="transmembrane region" description="Helical" evidence="2">
    <location>
        <begin position="74"/>
        <end position="95"/>
    </location>
</feature>
<evidence type="ECO:0000313" key="10">
    <source>
        <dbReference type="Proteomes" id="UP000283738"/>
    </source>
</evidence>
<feature type="repeat" description="TPR" evidence="1">
    <location>
        <begin position="103"/>
        <end position="136"/>
    </location>
</feature>
<dbReference type="Pfam" id="PF14559">
    <property type="entry name" value="TPR_19"/>
    <property type="match status" value="1"/>
</dbReference>
<dbReference type="OrthoDB" id="9802197at2"/>
<dbReference type="Proteomes" id="UP000266391">
    <property type="component" value="Unassembled WGS sequence"/>
</dbReference>
<dbReference type="InterPro" id="IPR011990">
    <property type="entry name" value="TPR-like_helical_dom_sf"/>
</dbReference>
<protein>
    <submittedName>
        <fullName evidence="5">Cell surface protein</fullName>
    </submittedName>
</protein>
<keyword evidence="1" id="KW-0802">TPR repeat</keyword>
<dbReference type="EMBL" id="CVRS01000060">
    <property type="protein sequence ID" value="CRL35412.1"/>
    <property type="molecule type" value="Genomic_DNA"/>
</dbReference>
<keyword evidence="2" id="KW-1133">Transmembrane helix</keyword>
<dbReference type="SUPFAM" id="SSF48452">
    <property type="entry name" value="TPR-like"/>
    <property type="match status" value="1"/>
</dbReference>
<dbReference type="InterPro" id="IPR019734">
    <property type="entry name" value="TPR_rpt"/>
</dbReference>
<organism evidence="4 8">
    <name type="scientific">Roseburia inulinivorans</name>
    <dbReference type="NCBI Taxonomy" id="360807"/>
    <lineage>
        <taxon>Bacteria</taxon>
        <taxon>Bacillati</taxon>
        <taxon>Bacillota</taxon>
        <taxon>Clostridia</taxon>
        <taxon>Lachnospirales</taxon>
        <taxon>Lachnospiraceae</taxon>
        <taxon>Roseburia</taxon>
    </lineage>
</organism>
<proteinExistence type="predicted"/>
<evidence type="ECO:0000313" key="11">
    <source>
        <dbReference type="Proteomes" id="UP000285820"/>
    </source>
</evidence>
<evidence type="ECO:0000313" key="8">
    <source>
        <dbReference type="Proteomes" id="UP000049828"/>
    </source>
</evidence>
<dbReference type="EMBL" id="QRTF01000002">
    <property type="protein sequence ID" value="RGQ54375.1"/>
    <property type="molecule type" value="Genomic_DNA"/>
</dbReference>
<dbReference type="PROSITE" id="PS50005">
    <property type="entry name" value="TPR"/>
    <property type="match status" value="1"/>
</dbReference>
<evidence type="ECO:0000256" key="1">
    <source>
        <dbReference type="PROSITE-ProRule" id="PRU00339"/>
    </source>
</evidence>
<dbReference type="InterPro" id="IPR026876">
    <property type="entry name" value="Fn3_assoc_repeat"/>
</dbReference>
<dbReference type="Proteomes" id="UP000283738">
    <property type="component" value="Unassembled WGS sequence"/>
</dbReference>
<evidence type="ECO:0000313" key="7">
    <source>
        <dbReference type="EMBL" id="RHD04486.1"/>
    </source>
</evidence>
<reference evidence="4" key="1">
    <citation type="submission" date="2015-05" db="EMBL/GenBank/DDBJ databases">
        <authorList>
            <person name="Wang D.B."/>
            <person name="Wang M."/>
        </authorList>
    </citation>
    <scope>NUCLEOTIDE SEQUENCE [LARGE SCALE GENOMIC DNA]</scope>
    <source>
        <strain evidence="4">L1-83</strain>
    </source>
</reference>
<dbReference type="RefSeq" id="WP_055039360.1">
    <property type="nucleotide sequence ID" value="NZ_CAKZTK010000063.1"/>
</dbReference>
<accession>A0A0M6WHB7</accession>
<name>A0A0M6WHB7_9FIRM</name>
<dbReference type="Pfam" id="PF13287">
    <property type="entry name" value="Fn3_assoc"/>
    <property type="match status" value="1"/>
</dbReference>
<reference evidence="8" key="2">
    <citation type="submission" date="2015-05" db="EMBL/GenBank/DDBJ databases">
        <authorList>
            <consortium name="Pathogen Informatics"/>
        </authorList>
    </citation>
    <scope>NUCLEOTIDE SEQUENCE [LARGE SCALE GENOMIC DNA]</scope>
    <source>
        <strain evidence="8">L1-83</strain>
    </source>
</reference>
<evidence type="ECO:0000313" key="4">
    <source>
        <dbReference type="EMBL" id="CRL35412.1"/>
    </source>
</evidence>
<dbReference type="EMBL" id="QRUN01000001">
    <property type="protein sequence ID" value="RGR71503.1"/>
    <property type="molecule type" value="Genomic_DNA"/>
</dbReference>
<evidence type="ECO:0000313" key="6">
    <source>
        <dbReference type="EMBL" id="RGR71503.1"/>
    </source>
</evidence>
<evidence type="ECO:0000259" key="3">
    <source>
        <dbReference type="Pfam" id="PF13290"/>
    </source>
</evidence>
<dbReference type="EMBL" id="QSIQ01000006">
    <property type="protein sequence ID" value="RHD04486.1"/>
    <property type="molecule type" value="Genomic_DNA"/>
</dbReference>
<evidence type="ECO:0000313" key="5">
    <source>
        <dbReference type="EMBL" id="RGQ54375.1"/>
    </source>
</evidence>
<evidence type="ECO:0000313" key="9">
    <source>
        <dbReference type="Proteomes" id="UP000266391"/>
    </source>
</evidence>
<dbReference type="Proteomes" id="UP000285820">
    <property type="component" value="Unassembled WGS sequence"/>
</dbReference>
<gene>
    <name evidence="7" type="ORF">DW813_05500</name>
    <name evidence="6" type="ORF">DWY29_01375</name>
    <name evidence="5" type="ORF">DWY96_01995</name>
    <name evidence="4" type="ORF">RIL183_16831</name>
</gene>